<protein>
    <submittedName>
        <fullName evidence="1">Uncharacterized protein</fullName>
    </submittedName>
</protein>
<accession>A0A518G6K6</accession>
<evidence type="ECO:0000313" key="2">
    <source>
        <dbReference type="Proteomes" id="UP000318017"/>
    </source>
</evidence>
<gene>
    <name evidence="1" type="ORF">Q31a_25190</name>
</gene>
<reference evidence="1 2" key="1">
    <citation type="submission" date="2019-02" db="EMBL/GenBank/DDBJ databases">
        <title>Deep-cultivation of Planctomycetes and their phenomic and genomic characterization uncovers novel biology.</title>
        <authorList>
            <person name="Wiegand S."/>
            <person name="Jogler M."/>
            <person name="Boedeker C."/>
            <person name="Pinto D."/>
            <person name="Vollmers J."/>
            <person name="Rivas-Marin E."/>
            <person name="Kohn T."/>
            <person name="Peeters S.H."/>
            <person name="Heuer A."/>
            <person name="Rast P."/>
            <person name="Oberbeckmann S."/>
            <person name="Bunk B."/>
            <person name="Jeske O."/>
            <person name="Meyerdierks A."/>
            <person name="Storesund J.E."/>
            <person name="Kallscheuer N."/>
            <person name="Luecker S."/>
            <person name="Lage O.M."/>
            <person name="Pohl T."/>
            <person name="Merkel B.J."/>
            <person name="Hornburger P."/>
            <person name="Mueller R.-W."/>
            <person name="Bruemmer F."/>
            <person name="Labrenz M."/>
            <person name="Spormann A.M."/>
            <person name="Op den Camp H."/>
            <person name="Overmann J."/>
            <person name="Amann R."/>
            <person name="Jetten M.S.M."/>
            <person name="Mascher T."/>
            <person name="Medema M.H."/>
            <person name="Devos D.P."/>
            <person name="Kaster A.-K."/>
            <person name="Ovreas L."/>
            <person name="Rohde M."/>
            <person name="Galperin M.Y."/>
            <person name="Jogler C."/>
        </authorList>
    </citation>
    <scope>NUCLEOTIDE SEQUENCE [LARGE SCALE GENOMIC DNA]</scope>
    <source>
        <strain evidence="1 2">Q31a</strain>
    </source>
</reference>
<name>A0A518G6K6_9BACT</name>
<proteinExistence type="predicted"/>
<dbReference type="KEGG" id="ahel:Q31a_25190"/>
<evidence type="ECO:0000313" key="1">
    <source>
        <dbReference type="EMBL" id="QDV24204.1"/>
    </source>
</evidence>
<dbReference type="EMBL" id="CP036298">
    <property type="protein sequence ID" value="QDV24204.1"/>
    <property type="molecule type" value="Genomic_DNA"/>
</dbReference>
<dbReference type="Proteomes" id="UP000318017">
    <property type="component" value="Chromosome"/>
</dbReference>
<organism evidence="1 2">
    <name type="scientific">Aureliella helgolandensis</name>
    <dbReference type="NCBI Taxonomy" id="2527968"/>
    <lineage>
        <taxon>Bacteria</taxon>
        <taxon>Pseudomonadati</taxon>
        <taxon>Planctomycetota</taxon>
        <taxon>Planctomycetia</taxon>
        <taxon>Pirellulales</taxon>
        <taxon>Pirellulaceae</taxon>
        <taxon>Aureliella</taxon>
    </lineage>
</organism>
<dbReference type="RefSeq" id="WP_145077677.1">
    <property type="nucleotide sequence ID" value="NZ_CP036298.1"/>
</dbReference>
<dbReference type="AlphaFoldDB" id="A0A518G6K6"/>
<dbReference type="OrthoDB" id="9811577at2"/>
<sequence length="100" mass="11463">MNICDDFEIISIGPLIHVRVHDDSRQAAPLVYAQAIDRQVQESGRVCVLMELCLPAKRSAIPWWQTSSSGFRDPIKLDEVQQWLESGRQQEWEECNHGIS</sequence>
<keyword evidence="2" id="KW-1185">Reference proteome</keyword>